<accession>A0A699YPU2</accession>
<dbReference type="GO" id="GO:0035770">
    <property type="term" value="C:ribonucleoprotein granule"/>
    <property type="evidence" value="ECO:0007669"/>
    <property type="project" value="TreeGrafter"/>
</dbReference>
<proteinExistence type="predicted"/>
<dbReference type="EMBL" id="BLLF01000490">
    <property type="protein sequence ID" value="GFH12317.1"/>
    <property type="molecule type" value="Genomic_DNA"/>
</dbReference>
<evidence type="ECO:0000313" key="3">
    <source>
        <dbReference type="Proteomes" id="UP000485058"/>
    </source>
</evidence>
<comment type="caution">
    <text evidence="2">The sequence shown here is derived from an EMBL/GenBank/DDBJ whole genome shotgun (WGS) entry which is preliminary data.</text>
</comment>
<evidence type="ECO:0000313" key="2">
    <source>
        <dbReference type="EMBL" id="GFH12317.1"/>
    </source>
</evidence>
<dbReference type="GO" id="GO:1901259">
    <property type="term" value="P:chloroplast rRNA processing"/>
    <property type="evidence" value="ECO:0007669"/>
    <property type="project" value="TreeGrafter"/>
</dbReference>
<organism evidence="2 3">
    <name type="scientific">Haematococcus lacustris</name>
    <name type="common">Green alga</name>
    <name type="synonym">Haematococcus pluvialis</name>
    <dbReference type="NCBI Taxonomy" id="44745"/>
    <lineage>
        <taxon>Eukaryota</taxon>
        <taxon>Viridiplantae</taxon>
        <taxon>Chlorophyta</taxon>
        <taxon>core chlorophytes</taxon>
        <taxon>Chlorophyceae</taxon>
        <taxon>CS clade</taxon>
        <taxon>Chlamydomonadales</taxon>
        <taxon>Haematococcaceae</taxon>
        <taxon>Haematococcus</taxon>
    </lineage>
</organism>
<dbReference type="GO" id="GO:0044528">
    <property type="term" value="P:regulation of mitochondrial mRNA stability"/>
    <property type="evidence" value="ECO:0007669"/>
    <property type="project" value="TreeGrafter"/>
</dbReference>
<dbReference type="GO" id="GO:0000963">
    <property type="term" value="P:mitochondrial RNA processing"/>
    <property type="evidence" value="ECO:0007669"/>
    <property type="project" value="TreeGrafter"/>
</dbReference>
<evidence type="ECO:0000256" key="1">
    <source>
        <dbReference type="SAM" id="MobiDB-lite"/>
    </source>
</evidence>
<dbReference type="AlphaFoldDB" id="A0A699YPU2"/>
<gene>
    <name evidence="2" type="ORF">HaLaN_07974</name>
</gene>
<protein>
    <submittedName>
        <fullName evidence="2">Uncharacterized protein</fullName>
    </submittedName>
</protein>
<dbReference type="GO" id="GO:0003723">
    <property type="term" value="F:RNA binding"/>
    <property type="evidence" value="ECO:0007669"/>
    <property type="project" value="TreeGrafter"/>
</dbReference>
<dbReference type="GO" id="GO:0009507">
    <property type="term" value="C:chloroplast"/>
    <property type="evidence" value="ECO:0007669"/>
    <property type="project" value="GOC"/>
</dbReference>
<dbReference type="Proteomes" id="UP000485058">
    <property type="component" value="Unassembled WGS sequence"/>
</dbReference>
<feature type="compositionally biased region" description="Basic and acidic residues" evidence="1">
    <location>
        <begin position="128"/>
        <end position="137"/>
    </location>
</feature>
<dbReference type="PANTHER" id="PTHR21228">
    <property type="entry name" value="FAST LEU-RICH DOMAIN-CONTAINING"/>
    <property type="match status" value="1"/>
</dbReference>
<feature type="compositionally biased region" description="Low complexity" evidence="1">
    <location>
        <begin position="138"/>
        <end position="162"/>
    </location>
</feature>
<feature type="region of interest" description="Disordered" evidence="1">
    <location>
        <begin position="128"/>
        <end position="162"/>
    </location>
</feature>
<dbReference type="PANTHER" id="PTHR21228:SF40">
    <property type="entry name" value="LD45607P"/>
    <property type="match status" value="1"/>
</dbReference>
<sequence>MATLRFQLPATFLQSMQWRIEQVGSEFMPQEVSCTMWALARLGASPSAGLLVEFFAATDRRLSSFKPQELSNMIWALAKVQHRPDKAWVDEFMRAAFHRLTEFTPQGLGLQRVAEFVDAAVAELQGRAGREEAEEKTQGAVAGQQGQQASVGQQGQQGHWHL</sequence>
<dbReference type="InterPro" id="IPR050870">
    <property type="entry name" value="FAST_kinase"/>
</dbReference>
<name>A0A699YPU2_HAELA</name>
<keyword evidence="3" id="KW-1185">Reference proteome</keyword>
<reference evidence="2 3" key="1">
    <citation type="submission" date="2020-02" db="EMBL/GenBank/DDBJ databases">
        <title>Draft genome sequence of Haematococcus lacustris strain NIES-144.</title>
        <authorList>
            <person name="Morimoto D."/>
            <person name="Nakagawa S."/>
            <person name="Yoshida T."/>
            <person name="Sawayama S."/>
        </authorList>
    </citation>
    <scope>NUCLEOTIDE SEQUENCE [LARGE SCALE GENOMIC DNA]</scope>
    <source>
        <strain evidence="2 3">NIES-144</strain>
    </source>
</reference>
<dbReference type="GO" id="GO:0005759">
    <property type="term" value="C:mitochondrial matrix"/>
    <property type="evidence" value="ECO:0007669"/>
    <property type="project" value="TreeGrafter"/>
</dbReference>